<dbReference type="GO" id="GO:0003852">
    <property type="term" value="F:2-isopropylmalate synthase activity"/>
    <property type="evidence" value="ECO:0007669"/>
    <property type="project" value="UniProtKB-EC"/>
</dbReference>
<sequence length="384" mass="42233">MRKLDIFDTTLRDGEQSLEKTLNACQKLELAKRIAKLGVNVIEAGFPASSPGDFAAVQKISEEVKGVSICGLSRCVQEDIDCCVRALSGAENPRINLGLAVSPIHMEKKLKLTSAQAMDKAVQSVKYARKSIGEVQFYAEDALRSEFDFLVKILEQVINAGATTVTISDTVGIATPWQLGELVARLKNTVINIDRAKLSIHCHNDLGMATANSLAGILAGADQIEGTITGIGERAGNASLEEVIMALYVQKELYSIDVSINMKEIFKTSKLISMITGVPISRYKPVVGSNAFWHAAGIHQDGMIKEAQTYQLFDPGIIGAPESKIVLNARSGRSAVRYKLQKLGHSYDRKEIENIYHLFLRYADEKSIVTDEEFNELLNDKRER</sequence>
<evidence type="ECO:0000313" key="12">
    <source>
        <dbReference type="Proteomes" id="UP000007488"/>
    </source>
</evidence>
<keyword evidence="6 9" id="KW-0808">Transferase</keyword>
<dbReference type="InterPro" id="IPR013785">
    <property type="entry name" value="Aldolase_TIM"/>
</dbReference>
<dbReference type="AlphaFoldDB" id="F0SYJ0"/>
<dbReference type="eggNOG" id="COG0119">
    <property type="taxonomic scope" value="Bacteria"/>
</dbReference>
<dbReference type="STRING" id="645991.Sgly_2832"/>
<dbReference type="EC" id="2.3.3.13" evidence="3"/>
<dbReference type="PROSITE" id="PS00815">
    <property type="entry name" value="AIPM_HOMOCIT_SYNTH_1"/>
    <property type="match status" value="1"/>
</dbReference>
<keyword evidence="11" id="KW-0012">Acyltransferase</keyword>
<keyword evidence="5" id="KW-0028">Amino-acid biosynthesis</keyword>
<evidence type="ECO:0000256" key="6">
    <source>
        <dbReference type="ARBA" id="ARBA00022679"/>
    </source>
</evidence>
<dbReference type="PROSITE" id="PS00816">
    <property type="entry name" value="AIPM_HOMOCIT_SYNTH_2"/>
    <property type="match status" value="1"/>
</dbReference>
<dbReference type="OrthoDB" id="9804858at2"/>
<dbReference type="Gene3D" id="3.20.20.70">
    <property type="entry name" value="Aldolase class I"/>
    <property type="match status" value="1"/>
</dbReference>
<gene>
    <name evidence="11" type="ordered locus">Sgly_2832</name>
</gene>
<dbReference type="InterPro" id="IPR002034">
    <property type="entry name" value="AIPM/Hcit_synth_CS"/>
</dbReference>
<keyword evidence="4" id="KW-0432">Leucine biosynthesis</keyword>
<proteinExistence type="inferred from homology"/>
<dbReference type="InterPro" id="IPR054691">
    <property type="entry name" value="LeuA/HCS_post-cat"/>
</dbReference>
<reference evidence="12" key="2">
    <citation type="submission" date="2011-02" db="EMBL/GenBank/DDBJ databases">
        <title>The complete genome of Syntrophobotulus glycolicus DSM 8271.</title>
        <authorList>
            <person name="Lucas S."/>
            <person name="Copeland A."/>
            <person name="Lapidus A."/>
            <person name="Bruce D."/>
            <person name="Goodwin L."/>
            <person name="Pitluck S."/>
            <person name="Kyrpides N."/>
            <person name="Mavromatis K."/>
            <person name="Pagani I."/>
            <person name="Ivanova N."/>
            <person name="Mikhailova N."/>
            <person name="Chertkov O."/>
            <person name="Held B."/>
            <person name="Detter J.C."/>
            <person name="Tapia R."/>
            <person name="Han C."/>
            <person name="Land M."/>
            <person name="Hauser L."/>
            <person name="Markowitz V."/>
            <person name="Cheng J.-F."/>
            <person name="Hugenholtz P."/>
            <person name="Woyke T."/>
            <person name="Wu D."/>
            <person name="Spring S."/>
            <person name="Schroeder M."/>
            <person name="Brambilla E."/>
            <person name="Klenk H.-P."/>
            <person name="Eisen J.A."/>
        </authorList>
    </citation>
    <scope>NUCLEOTIDE SEQUENCE [LARGE SCALE GENOMIC DNA]</scope>
    <source>
        <strain evidence="12">DSM 8271 / FlGlyR</strain>
    </source>
</reference>
<reference evidence="11 12" key="1">
    <citation type="journal article" date="2011" name="Stand. Genomic Sci.">
        <title>Complete genome sequence of Syntrophobotulus glycolicus type strain (FlGlyR).</title>
        <authorList>
            <person name="Han C."/>
            <person name="Mwirichia R."/>
            <person name="Chertkov O."/>
            <person name="Held B."/>
            <person name="Lapidus A."/>
            <person name="Nolan M."/>
            <person name="Lucas S."/>
            <person name="Hammon N."/>
            <person name="Deshpande S."/>
            <person name="Cheng J.F."/>
            <person name="Tapia R."/>
            <person name="Goodwin L."/>
            <person name="Pitluck S."/>
            <person name="Huntemann M."/>
            <person name="Liolios K."/>
            <person name="Ivanova N."/>
            <person name="Pagani I."/>
            <person name="Mavromatis K."/>
            <person name="Ovchinikova G."/>
            <person name="Pati A."/>
            <person name="Chen A."/>
            <person name="Palaniappan K."/>
            <person name="Land M."/>
            <person name="Hauser L."/>
            <person name="Brambilla E.M."/>
            <person name="Rohde M."/>
            <person name="Spring S."/>
            <person name="Sikorski J."/>
            <person name="Goker M."/>
            <person name="Woyke T."/>
            <person name="Bristow J."/>
            <person name="Eisen J.A."/>
            <person name="Markowitz V."/>
            <person name="Hugenholtz P."/>
            <person name="Kyrpides N.C."/>
            <person name="Klenk H.P."/>
            <person name="Detter J.C."/>
        </authorList>
    </citation>
    <scope>NUCLEOTIDE SEQUENCE [LARGE SCALE GENOMIC DNA]</scope>
    <source>
        <strain evidence="12">DSM 8271 / FlGlyR</strain>
    </source>
</reference>
<protein>
    <recommendedName>
        <fullName evidence="3">2-isopropylmalate synthase</fullName>
        <ecNumber evidence="3">2.3.3.13</ecNumber>
    </recommendedName>
</protein>
<dbReference type="InterPro" id="IPR050073">
    <property type="entry name" value="2-IPM_HCS-like"/>
</dbReference>
<evidence type="ECO:0000259" key="10">
    <source>
        <dbReference type="PROSITE" id="PS50991"/>
    </source>
</evidence>
<comment type="pathway">
    <text evidence="1">Amino-acid biosynthesis; L-leucine biosynthesis; L-leucine from 3-methyl-2-oxobutanoate: step 1/4.</text>
</comment>
<dbReference type="HOGENOM" id="CLU_022158_3_1_9"/>
<dbReference type="Pfam" id="PF22617">
    <property type="entry name" value="HCS_D2"/>
    <property type="match status" value="1"/>
</dbReference>
<dbReference type="CDD" id="cd07940">
    <property type="entry name" value="DRE_TIM_IPMS"/>
    <property type="match status" value="1"/>
</dbReference>
<dbReference type="InterPro" id="IPR000891">
    <property type="entry name" value="PYR_CT"/>
</dbReference>
<dbReference type="KEGG" id="sgy:Sgly_2832"/>
<dbReference type="RefSeq" id="WP_013625922.1">
    <property type="nucleotide sequence ID" value="NC_015172.1"/>
</dbReference>
<dbReference type="PANTHER" id="PTHR10277:SF9">
    <property type="entry name" value="2-ISOPROPYLMALATE SYNTHASE 1, CHLOROPLASTIC-RELATED"/>
    <property type="match status" value="1"/>
</dbReference>
<organism evidence="11 12">
    <name type="scientific">Syntrophobotulus glycolicus (strain DSM 8271 / FlGlyR)</name>
    <dbReference type="NCBI Taxonomy" id="645991"/>
    <lineage>
        <taxon>Bacteria</taxon>
        <taxon>Bacillati</taxon>
        <taxon>Bacillota</taxon>
        <taxon>Clostridia</taxon>
        <taxon>Eubacteriales</taxon>
        <taxon>Desulfitobacteriaceae</taxon>
        <taxon>Syntrophobotulus</taxon>
    </lineage>
</organism>
<accession>F0SYJ0</accession>
<dbReference type="PANTHER" id="PTHR10277">
    <property type="entry name" value="HOMOCITRATE SYNTHASE-RELATED"/>
    <property type="match status" value="1"/>
</dbReference>
<dbReference type="Pfam" id="PF00682">
    <property type="entry name" value="HMGL-like"/>
    <property type="match status" value="1"/>
</dbReference>
<dbReference type="Proteomes" id="UP000007488">
    <property type="component" value="Chromosome"/>
</dbReference>
<keyword evidence="12" id="KW-1185">Reference proteome</keyword>
<evidence type="ECO:0000313" key="11">
    <source>
        <dbReference type="EMBL" id="ADY57102.1"/>
    </source>
</evidence>
<evidence type="ECO:0000256" key="2">
    <source>
        <dbReference type="ARBA" id="ARBA00009396"/>
    </source>
</evidence>
<evidence type="ECO:0000256" key="3">
    <source>
        <dbReference type="ARBA" id="ARBA00012973"/>
    </source>
</evidence>
<dbReference type="Gene3D" id="1.10.238.260">
    <property type="match status" value="1"/>
</dbReference>
<dbReference type="GO" id="GO:0009098">
    <property type="term" value="P:L-leucine biosynthetic process"/>
    <property type="evidence" value="ECO:0007669"/>
    <property type="project" value="UniProtKB-KW"/>
</dbReference>
<feature type="domain" description="Pyruvate carboxyltransferase" evidence="10">
    <location>
        <begin position="4"/>
        <end position="266"/>
    </location>
</feature>
<evidence type="ECO:0000256" key="4">
    <source>
        <dbReference type="ARBA" id="ARBA00022430"/>
    </source>
</evidence>
<name>F0SYJ0_SYNGF</name>
<comment type="similarity">
    <text evidence="2">Belongs to the alpha-IPM synthase/homocitrate synthase family. LeuA type 1 subfamily.</text>
</comment>
<evidence type="ECO:0000256" key="8">
    <source>
        <dbReference type="ARBA" id="ARBA00023304"/>
    </source>
</evidence>
<evidence type="ECO:0000256" key="7">
    <source>
        <dbReference type="ARBA" id="ARBA00023211"/>
    </source>
</evidence>
<evidence type="ECO:0000256" key="1">
    <source>
        <dbReference type="ARBA" id="ARBA00004689"/>
    </source>
</evidence>
<evidence type="ECO:0000256" key="9">
    <source>
        <dbReference type="RuleBase" id="RU003523"/>
    </source>
</evidence>
<dbReference type="PROSITE" id="PS50991">
    <property type="entry name" value="PYR_CT"/>
    <property type="match status" value="1"/>
</dbReference>
<evidence type="ECO:0000256" key="5">
    <source>
        <dbReference type="ARBA" id="ARBA00022605"/>
    </source>
</evidence>
<dbReference type="SUPFAM" id="SSF51569">
    <property type="entry name" value="Aldolase"/>
    <property type="match status" value="1"/>
</dbReference>
<keyword evidence="8" id="KW-0100">Branched-chain amino acid biosynthesis</keyword>
<keyword evidence="7" id="KW-0464">Manganese</keyword>
<dbReference type="EMBL" id="CP002547">
    <property type="protein sequence ID" value="ADY57102.1"/>
    <property type="molecule type" value="Genomic_DNA"/>
</dbReference>
<dbReference type="FunFam" id="1.10.238.260:FF:000001">
    <property type="entry name" value="2-isopropylmalate synthase"/>
    <property type="match status" value="1"/>
</dbReference>
<dbReference type="FunFam" id="3.20.20.70:FF:000010">
    <property type="entry name" value="2-isopropylmalate synthase"/>
    <property type="match status" value="1"/>
</dbReference>